<feature type="domain" description="Nudix hydrolase" evidence="2">
    <location>
        <begin position="7"/>
        <end position="143"/>
    </location>
</feature>
<dbReference type="InterPro" id="IPR013078">
    <property type="entry name" value="His_Pase_superF_clade-1"/>
</dbReference>
<dbReference type="PANTHER" id="PTHR21340">
    <property type="entry name" value="DIADENOSINE 5,5-P1,P4-TETRAPHOSPHATE PYROPHOSPHOHYDROLASE MUTT"/>
    <property type="match status" value="1"/>
</dbReference>
<evidence type="ECO:0000313" key="3">
    <source>
        <dbReference type="EMBL" id="SDU04758.1"/>
    </source>
</evidence>
<dbReference type="Gene3D" id="3.90.79.10">
    <property type="entry name" value="Nucleoside Triphosphate Pyrophosphohydrolase"/>
    <property type="match status" value="1"/>
</dbReference>
<keyword evidence="1" id="KW-0378">Hydrolase</keyword>
<evidence type="ECO:0000259" key="2">
    <source>
        <dbReference type="PROSITE" id="PS51462"/>
    </source>
</evidence>
<name>A0ABY0VB41_9ACTO</name>
<dbReference type="PROSITE" id="PS00893">
    <property type="entry name" value="NUDIX_BOX"/>
    <property type="match status" value="1"/>
</dbReference>
<dbReference type="Proteomes" id="UP000198976">
    <property type="component" value="Chromosome I"/>
</dbReference>
<dbReference type="SUPFAM" id="SSF53254">
    <property type="entry name" value="Phosphoglycerate mutase-like"/>
    <property type="match status" value="1"/>
</dbReference>
<dbReference type="InterPro" id="IPR020084">
    <property type="entry name" value="NUDIX_hydrolase_CS"/>
</dbReference>
<sequence>MWRFTQSDRDATLGDVIDPDDIEVLLVHRPRYNDWSWPKGKTELNEPLPVAAVREVEEETGLPVTLGAPLTIQRYRLGAGHIKEVHYWVGQACQPDSPALLSRPPVHQASRREIDNTRWVSPSLARRTLTRRGDRRLLDELVALAESGGLVSSTLAIVRHSKAVKRGRWEGSDADRPLARIGVRQSIDLIDLMSAFGITKVLSSSWRRCASTVGPYASLTGIGMELFDELDESAMTDNPAAGSALVNEAIENPGSAPTIICAHRPTLPALFEPIRSYSPSSLHAAFPAESPWLKTAQMLLAHIVMHEGGPCVVAVETYRPLTKLATL</sequence>
<organism evidence="3 4">
    <name type="scientific">Schaalia radingae</name>
    <dbReference type="NCBI Taxonomy" id="131110"/>
    <lineage>
        <taxon>Bacteria</taxon>
        <taxon>Bacillati</taxon>
        <taxon>Actinomycetota</taxon>
        <taxon>Actinomycetes</taxon>
        <taxon>Actinomycetales</taxon>
        <taxon>Actinomycetaceae</taxon>
        <taxon>Schaalia</taxon>
    </lineage>
</organism>
<dbReference type="SMART" id="SM00855">
    <property type="entry name" value="PGAM"/>
    <property type="match status" value="1"/>
</dbReference>
<protein>
    <submittedName>
        <fullName evidence="3">8-oxo-dGTP diphosphatase</fullName>
    </submittedName>
</protein>
<dbReference type="EMBL" id="LT629792">
    <property type="protein sequence ID" value="SDU04758.1"/>
    <property type="molecule type" value="Genomic_DNA"/>
</dbReference>
<dbReference type="Pfam" id="PF00293">
    <property type="entry name" value="NUDIX"/>
    <property type="match status" value="1"/>
</dbReference>
<dbReference type="SUPFAM" id="SSF55811">
    <property type="entry name" value="Nudix"/>
    <property type="match status" value="1"/>
</dbReference>
<accession>A0ABY0VB41</accession>
<dbReference type="InterPro" id="IPR029033">
    <property type="entry name" value="His_PPase_superfam"/>
</dbReference>
<dbReference type="Gene3D" id="3.40.50.1240">
    <property type="entry name" value="Phosphoglycerate mutase-like"/>
    <property type="match status" value="1"/>
</dbReference>
<dbReference type="InterPro" id="IPR051325">
    <property type="entry name" value="Nudix_hydrolase_domain"/>
</dbReference>
<dbReference type="CDD" id="cd03673">
    <property type="entry name" value="NUDIX_Ap6A_hydrolase"/>
    <property type="match status" value="1"/>
</dbReference>
<dbReference type="InterPro" id="IPR000086">
    <property type="entry name" value="NUDIX_hydrolase_dom"/>
</dbReference>
<evidence type="ECO:0000256" key="1">
    <source>
        <dbReference type="ARBA" id="ARBA00022801"/>
    </source>
</evidence>
<gene>
    <name evidence="3" type="ORF">SAMN04489714_1838</name>
</gene>
<dbReference type="PROSITE" id="PS51462">
    <property type="entry name" value="NUDIX"/>
    <property type="match status" value="1"/>
</dbReference>
<evidence type="ECO:0000313" key="4">
    <source>
        <dbReference type="Proteomes" id="UP000198976"/>
    </source>
</evidence>
<dbReference type="InterPro" id="IPR015797">
    <property type="entry name" value="NUDIX_hydrolase-like_dom_sf"/>
</dbReference>
<keyword evidence="4" id="KW-1185">Reference proteome</keyword>
<dbReference type="Pfam" id="PF00300">
    <property type="entry name" value="His_Phos_1"/>
    <property type="match status" value="1"/>
</dbReference>
<dbReference type="PANTHER" id="PTHR21340:SF0">
    <property type="entry name" value="BIS(5'-NUCLEOSYL)-TETRAPHOSPHATASE [ASYMMETRICAL]"/>
    <property type="match status" value="1"/>
</dbReference>
<reference evidence="3 4" key="1">
    <citation type="submission" date="2016-10" db="EMBL/GenBank/DDBJ databases">
        <authorList>
            <person name="Varghese N."/>
            <person name="Submissions S."/>
        </authorList>
    </citation>
    <scope>NUCLEOTIDE SEQUENCE [LARGE SCALE GENOMIC DNA]</scope>
    <source>
        <strain evidence="3 4">DSM 9169</strain>
    </source>
</reference>
<proteinExistence type="predicted"/>